<organism evidence="2 3">
    <name type="scientific">Romanomermis culicivorax</name>
    <name type="common">Nematode worm</name>
    <dbReference type="NCBI Taxonomy" id="13658"/>
    <lineage>
        <taxon>Eukaryota</taxon>
        <taxon>Metazoa</taxon>
        <taxon>Ecdysozoa</taxon>
        <taxon>Nematoda</taxon>
        <taxon>Enoplea</taxon>
        <taxon>Dorylaimia</taxon>
        <taxon>Mermithida</taxon>
        <taxon>Mermithoidea</taxon>
        <taxon>Mermithidae</taxon>
        <taxon>Romanomermis</taxon>
    </lineage>
</organism>
<dbReference type="AlphaFoldDB" id="A0A915HT64"/>
<feature type="compositionally biased region" description="Low complexity" evidence="1">
    <location>
        <begin position="115"/>
        <end position="128"/>
    </location>
</feature>
<feature type="compositionally biased region" description="Polar residues" evidence="1">
    <location>
        <begin position="129"/>
        <end position="147"/>
    </location>
</feature>
<feature type="region of interest" description="Disordered" evidence="1">
    <location>
        <begin position="85"/>
        <end position="157"/>
    </location>
</feature>
<sequence length="157" mass="16781">MIATVETLIKVKQPAVIAINKNAAMTHHNTVLKANKCARCTRLVSTKMHIAAVFADHQHYISPLHRDAEIQRRVEALKNPLKDVFKAPLPPPPPMDVEPATSAATSIPPTVRSQPSTAPTSAITTTVTHNTSLPPTAPTSVQSTAQAQPPLAIATRP</sequence>
<dbReference type="Proteomes" id="UP000887565">
    <property type="component" value="Unplaced"/>
</dbReference>
<keyword evidence="2" id="KW-1185">Reference proteome</keyword>
<proteinExistence type="predicted"/>
<protein>
    <submittedName>
        <fullName evidence="3">Uncharacterized protein</fullName>
    </submittedName>
</protein>
<accession>A0A915HT64</accession>
<feature type="compositionally biased region" description="Polar residues" evidence="1">
    <location>
        <begin position="102"/>
        <end position="114"/>
    </location>
</feature>
<name>A0A915HT64_ROMCU</name>
<reference evidence="3" key="1">
    <citation type="submission" date="2022-11" db="UniProtKB">
        <authorList>
            <consortium name="WormBaseParasite"/>
        </authorList>
    </citation>
    <scope>IDENTIFICATION</scope>
</reference>
<evidence type="ECO:0000313" key="2">
    <source>
        <dbReference type="Proteomes" id="UP000887565"/>
    </source>
</evidence>
<evidence type="ECO:0000313" key="3">
    <source>
        <dbReference type="WBParaSite" id="nRc.2.0.1.t04582-RA"/>
    </source>
</evidence>
<dbReference type="WBParaSite" id="nRc.2.0.1.t04582-RA">
    <property type="protein sequence ID" value="nRc.2.0.1.t04582-RA"/>
    <property type="gene ID" value="nRc.2.0.1.g04582"/>
</dbReference>
<evidence type="ECO:0000256" key="1">
    <source>
        <dbReference type="SAM" id="MobiDB-lite"/>
    </source>
</evidence>